<dbReference type="GO" id="GO:0016740">
    <property type="term" value="F:transferase activity"/>
    <property type="evidence" value="ECO:0007669"/>
    <property type="project" value="UniProtKB-KW"/>
</dbReference>
<dbReference type="CDD" id="cd11296">
    <property type="entry name" value="O-FucT_like"/>
    <property type="match status" value="1"/>
</dbReference>
<evidence type="ECO:0000313" key="6">
    <source>
        <dbReference type="EMBL" id="GJE93721.1"/>
    </source>
</evidence>
<proteinExistence type="predicted"/>
<gene>
    <name evidence="6" type="ORF">PsYK624_098820</name>
</gene>
<protein>
    <submittedName>
        <fullName evidence="6">O-fucosyltransferase family protein</fullName>
    </submittedName>
</protein>
<evidence type="ECO:0000256" key="4">
    <source>
        <dbReference type="SAM" id="MobiDB-lite"/>
    </source>
</evidence>
<feature type="transmembrane region" description="Helical" evidence="5">
    <location>
        <begin position="48"/>
        <end position="66"/>
    </location>
</feature>
<dbReference type="EMBL" id="BPQB01000034">
    <property type="protein sequence ID" value="GJE93721.1"/>
    <property type="molecule type" value="Genomic_DNA"/>
</dbReference>
<dbReference type="OrthoDB" id="2559662at2759"/>
<keyword evidence="5" id="KW-0812">Transmembrane</keyword>
<keyword evidence="1" id="KW-0808">Transferase</keyword>
<evidence type="ECO:0000256" key="1">
    <source>
        <dbReference type="ARBA" id="ARBA00022679"/>
    </source>
</evidence>
<keyword evidence="5" id="KW-1133">Transmembrane helix</keyword>
<evidence type="ECO:0000256" key="3">
    <source>
        <dbReference type="ARBA" id="ARBA00023277"/>
    </source>
</evidence>
<organism evidence="6 7">
    <name type="scientific">Phanerochaete sordida</name>
    <dbReference type="NCBI Taxonomy" id="48140"/>
    <lineage>
        <taxon>Eukaryota</taxon>
        <taxon>Fungi</taxon>
        <taxon>Dikarya</taxon>
        <taxon>Basidiomycota</taxon>
        <taxon>Agaricomycotina</taxon>
        <taxon>Agaricomycetes</taxon>
        <taxon>Polyporales</taxon>
        <taxon>Phanerochaetaceae</taxon>
        <taxon>Phanerochaete</taxon>
    </lineage>
</organism>
<evidence type="ECO:0000256" key="5">
    <source>
        <dbReference type="SAM" id="Phobius"/>
    </source>
</evidence>
<evidence type="ECO:0000313" key="7">
    <source>
        <dbReference type="Proteomes" id="UP000703269"/>
    </source>
</evidence>
<dbReference type="Pfam" id="PF10250">
    <property type="entry name" value="O-FucT"/>
    <property type="match status" value="1"/>
</dbReference>
<comment type="caution">
    <text evidence="6">The sequence shown here is derived from an EMBL/GenBank/DDBJ whole genome shotgun (WGS) entry which is preliminary data.</text>
</comment>
<dbReference type="InterPro" id="IPR019378">
    <property type="entry name" value="GDP-Fuc_O-FucTrfase"/>
</dbReference>
<feature type="region of interest" description="Disordered" evidence="4">
    <location>
        <begin position="77"/>
        <end position="119"/>
    </location>
</feature>
<keyword evidence="5" id="KW-0472">Membrane</keyword>
<sequence>MFEQNGRNRHGRDRLAKPVMYDPADSEWGILSPRPLNRWAKKRPTKRVMVLLVCIFIGCVYGVRVWRERQYFEEQREQRQLDYAKDQGSRQRVEHKEEHKEKKPAPPVDPNDPYAGRPKPPLFGKYHQAELAMPQHHVADPFANGKKYLWVENHVHGLGWGNHLQDLVFNAQLSYSAGRAFVFDNYTWNRDGSIYSDFNGKLIPSQIPLSALITSPINGGPYFENDAKLRGIQREYWHKICPEPKLVSTYDVKKLYNGNEPSALTILNTWVDVLSKIEEPCVKIDGYTERIFDMYMYGQKERLLDIWPVLRESPIVKLFGYSPLIHATYEANRHLFTTLPFYEPYFPCSAVPGSTTDGDLQKLPPARCSDPYQPIPGLLALHLRRGDFADHCQNLARWNAAWMGFNSFPSFPDQWVRPESGGNGESTPENMDMYMRRCYPSIEQIVARLQEVRAHPASKGLKDVYIMTNGKPDWVDELKGAMRAMGGWDKIASSRDMTLDAEQKEVAQAVDMMVGERAQVIIGNGWSSMTSNIVMMRMVRGLAPETNRFW</sequence>
<feature type="compositionally biased region" description="Basic and acidic residues" evidence="4">
    <location>
        <begin position="77"/>
        <end position="104"/>
    </location>
</feature>
<keyword evidence="3" id="KW-0119">Carbohydrate metabolism</keyword>
<dbReference type="GO" id="GO:0006004">
    <property type="term" value="P:fucose metabolic process"/>
    <property type="evidence" value="ECO:0007669"/>
    <property type="project" value="UniProtKB-KW"/>
</dbReference>
<name>A0A9P3GFB5_9APHY</name>
<dbReference type="AlphaFoldDB" id="A0A9P3GFB5"/>
<reference evidence="6 7" key="1">
    <citation type="submission" date="2021-08" db="EMBL/GenBank/DDBJ databases">
        <title>Draft Genome Sequence of Phanerochaete sordida strain YK-624.</title>
        <authorList>
            <person name="Mori T."/>
            <person name="Dohra H."/>
            <person name="Suzuki T."/>
            <person name="Kawagishi H."/>
            <person name="Hirai H."/>
        </authorList>
    </citation>
    <scope>NUCLEOTIDE SEQUENCE [LARGE SCALE GENOMIC DNA]</scope>
    <source>
        <strain evidence="6 7">YK-624</strain>
    </source>
</reference>
<dbReference type="Gene3D" id="3.40.50.11350">
    <property type="match status" value="1"/>
</dbReference>
<evidence type="ECO:0000256" key="2">
    <source>
        <dbReference type="ARBA" id="ARBA00023253"/>
    </source>
</evidence>
<accession>A0A9P3GFB5</accession>
<keyword evidence="2" id="KW-0294">Fucose metabolism</keyword>
<keyword evidence="7" id="KW-1185">Reference proteome</keyword>
<dbReference type="Proteomes" id="UP000703269">
    <property type="component" value="Unassembled WGS sequence"/>
</dbReference>